<name>A0A7C3UYY6_9BACT</name>
<dbReference type="AlphaFoldDB" id="A0A7C3UYY6"/>
<reference evidence="1" key="1">
    <citation type="journal article" date="2020" name="mSystems">
        <title>Genome- and Community-Level Interaction Insights into Carbon Utilization and Element Cycling Functions of Hydrothermarchaeota in Hydrothermal Sediment.</title>
        <authorList>
            <person name="Zhou Z."/>
            <person name="Liu Y."/>
            <person name="Xu W."/>
            <person name="Pan J."/>
            <person name="Luo Z.H."/>
            <person name="Li M."/>
        </authorList>
    </citation>
    <scope>NUCLEOTIDE SEQUENCE [LARGE SCALE GENOMIC DNA]</scope>
    <source>
        <strain evidence="1">SpSt-897</strain>
    </source>
</reference>
<gene>
    <name evidence="1" type="ORF">ENW96_11330</name>
</gene>
<sequence>MAESQKTGHRVAVFRPYPVQVGDKIFIQGGPWGGDWEIIEVGERKIRLKCPVSHKEIEKDRFFYFMEEREDEPWPHGH</sequence>
<organism evidence="1">
    <name type="scientific">Desulfobacca acetoxidans</name>
    <dbReference type="NCBI Taxonomy" id="60893"/>
    <lineage>
        <taxon>Bacteria</taxon>
        <taxon>Pseudomonadati</taxon>
        <taxon>Thermodesulfobacteriota</taxon>
        <taxon>Desulfobaccia</taxon>
        <taxon>Desulfobaccales</taxon>
        <taxon>Desulfobaccaceae</taxon>
        <taxon>Desulfobacca</taxon>
    </lineage>
</organism>
<accession>A0A7C3UYY6</accession>
<protein>
    <submittedName>
        <fullName evidence="1">Uncharacterized protein</fullName>
    </submittedName>
</protein>
<evidence type="ECO:0000313" key="1">
    <source>
        <dbReference type="EMBL" id="HGF34956.1"/>
    </source>
</evidence>
<comment type="caution">
    <text evidence="1">The sequence shown here is derived from an EMBL/GenBank/DDBJ whole genome shotgun (WGS) entry which is preliminary data.</text>
</comment>
<dbReference type="EMBL" id="DTMF01000275">
    <property type="protein sequence ID" value="HGF34956.1"/>
    <property type="molecule type" value="Genomic_DNA"/>
</dbReference>
<proteinExistence type="predicted"/>